<evidence type="ECO:0000256" key="4">
    <source>
        <dbReference type="ARBA" id="ARBA00008654"/>
    </source>
</evidence>
<comment type="pathway">
    <text evidence="3">Amine and polyamine biosynthesis; carnitine biosynthesis.</text>
</comment>
<dbReference type="PANTHER" id="PTHR10696:SF51">
    <property type="entry name" value="TRIMETHYLLYSINE DIOXYGENASE, MITOCHONDRIAL"/>
    <property type="match status" value="1"/>
</dbReference>
<accession>A0ABD2K292</accession>
<evidence type="ECO:0000256" key="5">
    <source>
        <dbReference type="ARBA" id="ARBA00016835"/>
    </source>
</evidence>
<dbReference type="Proteomes" id="UP001620645">
    <property type="component" value="Unassembled WGS sequence"/>
</dbReference>
<gene>
    <name evidence="12" type="ORF">niasHS_002722</name>
</gene>
<comment type="cofactor">
    <cofactor evidence="2">
        <name>L-ascorbate</name>
        <dbReference type="ChEBI" id="CHEBI:38290"/>
    </cofactor>
</comment>
<dbReference type="Gene3D" id="3.30.2020.30">
    <property type="match status" value="1"/>
</dbReference>
<keyword evidence="10" id="KW-0408">Iron</keyword>
<dbReference type="GO" id="GO:0045329">
    <property type="term" value="P:carnitine biosynthetic process"/>
    <property type="evidence" value="ECO:0007669"/>
    <property type="project" value="UniProtKB-KW"/>
</dbReference>
<name>A0ABD2K292_HETSC</name>
<dbReference type="InterPro" id="IPR038492">
    <property type="entry name" value="GBBH-like_N_sf"/>
</dbReference>
<dbReference type="CDD" id="cd00250">
    <property type="entry name" value="CAS_like"/>
    <property type="match status" value="1"/>
</dbReference>
<dbReference type="Pfam" id="PF02668">
    <property type="entry name" value="TauD"/>
    <property type="match status" value="1"/>
</dbReference>
<evidence type="ECO:0000313" key="12">
    <source>
        <dbReference type="EMBL" id="KAL3097006.1"/>
    </source>
</evidence>
<protein>
    <recommendedName>
        <fullName evidence="5">Trimethyllysine dioxygenase, mitochondrial</fullName>
    </recommendedName>
</protein>
<keyword evidence="6" id="KW-0479">Metal-binding</keyword>
<keyword evidence="8" id="KW-0223">Dioxygenase</keyword>
<comment type="cofactor">
    <cofactor evidence="1">
        <name>Fe(2+)</name>
        <dbReference type="ChEBI" id="CHEBI:29033"/>
    </cofactor>
</comment>
<evidence type="ECO:0000256" key="8">
    <source>
        <dbReference type="ARBA" id="ARBA00022964"/>
    </source>
</evidence>
<evidence type="ECO:0000256" key="2">
    <source>
        <dbReference type="ARBA" id="ARBA00001961"/>
    </source>
</evidence>
<keyword evidence="7" id="KW-0124">Carnitine biosynthesis</keyword>
<keyword evidence="9" id="KW-0560">Oxidoreductase</keyword>
<evidence type="ECO:0000256" key="10">
    <source>
        <dbReference type="ARBA" id="ARBA00023004"/>
    </source>
</evidence>
<reference evidence="12 13" key="1">
    <citation type="submission" date="2024-10" db="EMBL/GenBank/DDBJ databases">
        <authorList>
            <person name="Kim D."/>
        </authorList>
    </citation>
    <scope>NUCLEOTIDE SEQUENCE [LARGE SCALE GENOMIC DNA]</scope>
    <source>
        <strain evidence="12">Taebaek</strain>
    </source>
</reference>
<evidence type="ECO:0000256" key="7">
    <source>
        <dbReference type="ARBA" id="ARBA00022873"/>
    </source>
</evidence>
<comment type="similarity">
    <text evidence="4">Belongs to the gamma-BBH/TMLD family.</text>
</comment>
<evidence type="ECO:0000256" key="6">
    <source>
        <dbReference type="ARBA" id="ARBA00022723"/>
    </source>
</evidence>
<comment type="caution">
    <text evidence="12">The sequence shown here is derived from an EMBL/GenBank/DDBJ whole genome shotgun (WGS) entry which is preliminary data.</text>
</comment>
<dbReference type="InterPro" id="IPR003819">
    <property type="entry name" value="TauD/TfdA-like"/>
</dbReference>
<dbReference type="GO" id="GO:0051213">
    <property type="term" value="F:dioxygenase activity"/>
    <property type="evidence" value="ECO:0007669"/>
    <property type="project" value="UniProtKB-KW"/>
</dbReference>
<dbReference type="SUPFAM" id="SSF51197">
    <property type="entry name" value="Clavaminate synthase-like"/>
    <property type="match status" value="1"/>
</dbReference>
<dbReference type="AlphaFoldDB" id="A0ABD2K292"/>
<dbReference type="InterPro" id="IPR050411">
    <property type="entry name" value="AlphaKG_dependent_hydroxylases"/>
</dbReference>
<feature type="domain" description="TauD/TfdA-like" evidence="11">
    <location>
        <begin position="231"/>
        <end position="474"/>
    </location>
</feature>
<organism evidence="12 13">
    <name type="scientific">Heterodera schachtii</name>
    <name type="common">Sugarbeet cyst nematode worm</name>
    <name type="synonym">Tylenchus schachtii</name>
    <dbReference type="NCBI Taxonomy" id="97005"/>
    <lineage>
        <taxon>Eukaryota</taxon>
        <taxon>Metazoa</taxon>
        <taxon>Ecdysozoa</taxon>
        <taxon>Nematoda</taxon>
        <taxon>Chromadorea</taxon>
        <taxon>Rhabditida</taxon>
        <taxon>Tylenchina</taxon>
        <taxon>Tylenchomorpha</taxon>
        <taxon>Tylenchoidea</taxon>
        <taxon>Heteroderidae</taxon>
        <taxon>Heteroderinae</taxon>
        <taxon>Heterodera</taxon>
    </lineage>
</organism>
<dbReference type="Gene3D" id="3.60.130.10">
    <property type="entry name" value="Clavaminate synthase-like"/>
    <property type="match status" value="1"/>
</dbReference>
<evidence type="ECO:0000256" key="1">
    <source>
        <dbReference type="ARBA" id="ARBA00001954"/>
    </source>
</evidence>
<proteinExistence type="inferred from homology"/>
<sequence>MPKLFEDDFFFRFVFLDKMLNSTVKLSPFFLFHSQFRHIFLRPLSSSVKSANKFRKDIRITTEKDKNNITSGSATSSPSDDNFAHFVGARLSLTVDPKFAAVELISRDSFDGTSSKPLRIPLVWLRDHCRSNASYNSRTNQRRSDCTDLFAGATLADDCYPIHFDADRQRLTLSWADGHESEFGVRELLNWAMFSQKRCGEEWEAGAECPSRSLWDAKGLREVPSVSSSEFDFALFARLFIRFGVVSVSGVNSRDERATRELCETVSTIFGTIFGQFWTFGTGLDTQNEMESHDDTAYGSEAIGPHTDGTYLDQPPGIQVFHCLRPAPRGGQTILVDGFAISERLRAEFPELFDALSSRSVEHEYLEGNRYHCRAFREPVIRQFPEAQKVAQIRFNPYDRAPMRTLKMGDDQSKAMEDTVLFYTAYQRFAQLANHSDNQVTLTLRPGTVLFIDNFRVMHGRKAFQGERVMCGCYLNRDVFLANARPKLSPEFYRNV</sequence>
<dbReference type="InterPro" id="IPR042098">
    <property type="entry name" value="TauD-like_sf"/>
</dbReference>
<evidence type="ECO:0000256" key="3">
    <source>
        <dbReference type="ARBA" id="ARBA00005022"/>
    </source>
</evidence>
<evidence type="ECO:0000256" key="9">
    <source>
        <dbReference type="ARBA" id="ARBA00023002"/>
    </source>
</evidence>
<dbReference type="PANTHER" id="PTHR10696">
    <property type="entry name" value="GAMMA-BUTYROBETAINE HYDROXYLASE-RELATED"/>
    <property type="match status" value="1"/>
</dbReference>
<evidence type="ECO:0000259" key="11">
    <source>
        <dbReference type="Pfam" id="PF02668"/>
    </source>
</evidence>
<dbReference type="InterPro" id="IPR012776">
    <property type="entry name" value="Trimethyllysine_dOase"/>
</dbReference>
<keyword evidence="13" id="KW-1185">Reference proteome</keyword>
<dbReference type="GO" id="GO:0046872">
    <property type="term" value="F:metal ion binding"/>
    <property type="evidence" value="ECO:0007669"/>
    <property type="project" value="UniProtKB-KW"/>
</dbReference>
<evidence type="ECO:0000313" key="13">
    <source>
        <dbReference type="Proteomes" id="UP001620645"/>
    </source>
</evidence>
<dbReference type="EMBL" id="JBICCN010000056">
    <property type="protein sequence ID" value="KAL3097006.1"/>
    <property type="molecule type" value="Genomic_DNA"/>
</dbReference>
<dbReference type="NCBIfam" id="TIGR02410">
    <property type="entry name" value="carnitine_TMLD"/>
    <property type="match status" value="1"/>
</dbReference>